<dbReference type="PANTHER" id="PTHR42951:SF14">
    <property type="entry name" value="METALLO-BETA-LACTAMASE SUPERFAMILY PROTEIN"/>
    <property type="match status" value="1"/>
</dbReference>
<reference evidence="2 3" key="1">
    <citation type="submission" date="2022-06" db="EMBL/GenBank/DDBJ databases">
        <title>Isolation of gut microbiota from human fecal samples.</title>
        <authorList>
            <person name="Pamer E.G."/>
            <person name="Barat B."/>
            <person name="Waligurski E."/>
            <person name="Medina S."/>
            <person name="Paddock L."/>
            <person name="Mostad J."/>
        </authorList>
    </citation>
    <scope>NUCLEOTIDE SEQUENCE [LARGE SCALE GENOMIC DNA]</scope>
    <source>
        <strain evidence="2 3">DFI.9.90</strain>
    </source>
</reference>
<dbReference type="InterPro" id="IPR036866">
    <property type="entry name" value="RibonucZ/Hydroxyglut_hydro"/>
</dbReference>
<dbReference type="SMART" id="SM00849">
    <property type="entry name" value="Lactamase_B"/>
    <property type="match status" value="1"/>
</dbReference>
<dbReference type="PANTHER" id="PTHR42951">
    <property type="entry name" value="METALLO-BETA-LACTAMASE DOMAIN-CONTAINING"/>
    <property type="match status" value="1"/>
</dbReference>
<evidence type="ECO:0000313" key="3">
    <source>
        <dbReference type="Proteomes" id="UP001205919"/>
    </source>
</evidence>
<evidence type="ECO:0000313" key="2">
    <source>
        <dbReference type="EMBL" id="MCQ4813476.1"/>
    </source>
</evidence>
<sequence length="294" mass="33004">MYELIQAGEKSWYIKNPANVGVYSLGGGDICLIDSGNDKEAGRKILKKVTEEGWRVSCIINTHSNADHTGGNQFIQSRTGCRVLSTDIENTFARHPEQESSFLYGGYPYAELRNKFLLAKPTESTVNIEDALPGGLEIIKLPGHYFDMIGIKTDDGACFLADSLFSAEIIAKYHIVFIYDVAKFLETLDMLEGLEAKIFIPAHNEPLTDIRELIEVNRAKVHEIAALLCEICAAPKTFERILKEVFARYGLTMDHNQYVLVGSTIRSYLSWLHDGGRLNIEFIDNEMLWSKTDG</sequence>
<dbReference type="CDD" id="cd07743">
    <property type="entry name" value="metallo-hydrolase-like_MBL-fold"/>
    <property type="match status" value="1"/>
</dbReference>
<dbReference type="AlphaFoldDB" id="A0AAW5JYJ6"/>
<dbReference type="EMBL" id="JANFYT010000005">
    <property type="protein sequence ID" value="MCQ4813476.1"/>
    <property type="molecule type" value="Genomic_DNA"/>
</dbReference>
<keyword evidence="3" id="KW-1185">Reference proteome</keyword>
<organism evidence="2 3">
    <name type="scientific">Cloacibacillus evryensis</name>
    <dbReference type="NCBI Taxonomy" id="508460"/>
    <lineage>
        <taxon>Bacteria</taxon>
        <taxon>Thermotogati</taxon>
        <taxon>Synergistota</taxon>
        <taxon>Synergistia</taxon>
        <taxon>Synergistales</taxon>
        <taxon>Synergistaceae</taxon>
        <taxon>Cloacibacillus</taxon>
    </lineage>
</organism>
<proteinExistence type="predicted"/>
<name>A0AAW5JYJ6_9BACT</name>
<protein>
    <submittedName>
        <fullName evidence="2">MBL fold metallo-hydrolase</fullName>
    </submittedName>
</protein>
<dbReference type="RefSeq" id="WP_256181506.1">
    <property type="nucleotide sequence ID" value="NZ_DBEWVB010000071.1"/>
</dbReference>
<dbReference type="Proteomes" id="UP001205919">
    <property type="component" value="Unassembled WGS sequence"/>
</dbReference>
<evidence type="ECO:0000259" key="1">
    <source>
        <dbReference type="SMART" id="SM00849"/>
    </source>
</evidence>
<comment type="caution">
    <text evidence="2">The sequence shown here is derived from an EMBL/GenBank/DDBJ whole genome shotgun (WGS) entry which is preliminary data.</text>
</comment>
<dbReference type="InterPro" id="IPR050855">
    <property type="entry name" value="NDM-1-like"/>
</dbReference>
<feature type="domain" description="Metallo-beta-lactamase" evidence="1">
    <location>
        <begin position="17"/>
        <end position="203"/>
    </location>
</feature>
<dbReference type="SUPFAM" id="SSF56281">
    <property type="entry name" value="Metallo-hydrolase/oxidoreductase"/>
    <property type="match status" value="1"/>
</dbReference>
<dbReference type="Gene3D" id="3.60.15.10">
    <property type="entry name" value="Ribonuclease Z/Hydroxyacylglutathione hydrolase-like"/>
    <property type="match status" value="1"/>
</dbReference>
<accession>A0AAW5JYJ6</accession>
<dbReference type="Pfam" id="PF00753">
    <property type="entry name" value="Lactamase_B"/>
    <property type="match status" value="1"/>
</dbReference>
<dbReference type="InterPro" id="IPR001279">
    <property type="entry name" value="Metallo-B-lactamas"/>
</dbReference>
<gene>
    <name evidence="2" type="ORF">NE630_03440</name>
</gene>